<reference evidence="17" key="1">
    <citation type="submission" date="2023-08" db="EMBL/GenBank/DDBJ databases">
        <title>Pelteobagrus vachellii genome.</title>
        <authorList>
            <person name="Liu H."/>
        </authorList>
    </citation>
    <scope>NUCLEOTIDE SEQUENCE</scope>
    <source>
        <strain evidence="17">PRFRI_2022a</strain>
        <tissue evidence="17">Muscle</tissue>
    </source>
</reference>
<proteinExistence type="inferred from homology"/>
<keyword evidence="7 14" id="KW-0472">Membrane</keyword>
<feature type="domain" description="Shisa N-terminal" evidence="16">
    <location>
        <begin position="22"/>
        <end position="64"/>
    </location>
</feature>
<keyword evidence="5" id="KW-0256">Endoplasmic reticulum</keyword>
<evidence type="ECO:0000256" key="1">
    <source>
        <dbReference type="ARBA" id="ARBA00004115"/>
    </source>
</evidence>
<evidence type="ECO:0000259" key="16">
    <source>
        <dbReference type="Pfam" id="PF13908"/>
    </source>
</evidence>
<dbReference type="PRINTS" id="PR01217">
    <property type="entry name" value="PRICHEXTENSN"/>
</dbReference>
<protein>
    <recommendedName>
        <fullName evidence="11">Protein shisa-5</fullName>
    </recommendedName>
    <alternativeName>
        <fullName evidence="12">Scotin</fullName>
    </alternativeName>
</protein>
<evidence type="ECO:0000256" key="15">
    <source>
        <dbReference type="SAM" id="SignalP"/>
    </source>
</evidence>
<evidence type="ECO:0000256" key="3">
    <source>
        <dbReference type="ARBA" id="ARBA00022692"/>
    </source>
</evidence>
<evidence type="ECO:0000313" key="18">
    <source>
        <dbReference type="Proteomes" id="UP001187315"/>
    </source>
</evidence>
<dbReference type="InterPro" id="IPR053891">
    <property type="entry name" value="Shisa_N"/>
</dbReference>
<feature type="region of interest" description="Disordered" evidence="13">
    <location>
        <begin position="167"/>
        <end position="239"/>
    </location>
</feature>
<dbReference type="AlphaFoldDB" id="A0AA88LR80"/>
<evidence type="ECO:0000256" key="2">
    <source>
        <dbReference type="ARBA" id="ARBA00004126"/>
    </source>
</evidence>
<evidence type="ECO:0000256" key="6">
    <source>
        <dbReference type="ARBA" id="ARBA00022989"/>
    </source>
</evidence>
<evidence type="ECO:0000313" key="17">
    <source>
        <dbReference type="EMBL" id="KAK2821456.1"/>
    </source>
</evidence>
<comment type="function">
    <text evidence="9">Can induce apoptosis in a caspase-dependent manner and plays a role in p53/TP53-dependent apoptosis.</text>
</comment>
<dbReference type="PANTHER" id="PTHR31395">
    <property type="entry name" value="SHISA"/>
    <property type="match status" value="1"/>
</dbReference>
<dbReference type="InterPro" id="IPR026910">
    <property type="entry name" value="Shisa"/>
</dbReference>
<feature type="chain" id="PRO_5041745361" description="Protein shisa-5" evidence="15">
    <location>
        <begin position="22"/>
        <end position="239"/>
    </location>
</feature>
<sequence>MSSTISIVLAFTATLLFTAVADDCDSYYTAAGIYKKSQDCKPWQFCCGTCDNRYCCPDPFSKLTLDCDFMEYSNTIPLAAGIASMIIFIILIIACCVCPCCCLYQMCRKPRPVMATTTTTIVNTQYPQQQPPNPATQYPAYQPVPAQPGYSAQPGYGGQAMPAAPYQGQPYVPGPPPPYQESGGYPAPYSQAAYDGSHAPYPLNPLGQPSFPHPPPTTDYNAAQPPFNPAYLEQPKTGY</sequence>
<dbReference type="Pfam" id="PF13908">
    <property type="entry name" value="Shisa_N"/>
    <property type="match status" value="1"/>
</dbReference>
<keyword evidence="6 14" id="KW-1133">Transmembrane helix</keyword>
<name>A0AA88LR80_TACVA</name>
<dbReference type="EMBL" id="JAVHJS010000022">
    <property type="protein sequence ID" value="KAK2821456.1"/>
    <property type="molecule type" value="Genomic_DNA"/>
</dbReference>
<evidence type="ECO:0000256" key="5">
    <source>
        <dbReference type="ARBA" id="ARBA00022824"/>
    </source>
</evidence>
<comment type="caution">
    <text evidence="17">The sequence shown here is derived from an EMBL/GenBank/DDBJ whole genome shotgun (WGS) entry which is preliminary data.</text>
</comment>
<keyword evidence="18" id="KW-1185">Reference proteome</keyword>
<dbReference type="GO" id="GO:0006915">
    <property type="term" value="P:apoptotic process"/>
    <property type="evidence" value="ECO:0007669"/>
    <property type="project" value="UniProtKB-KW"/>
</dbReference>
<evidence type="ECO:0000256" key="7">
    <source>
        <dbReference type="ARBA" id="ARBA00023136"/>
    </source>
</evidence>
<dbReference type="Proteomes" id="UP001187315">
    <property type="component" value="Unassembled WGS sequence"/>
</dbReference>
<evidence type="ECO:0000256" key="12">
    <source>
        <dbReference type="ARBA" id="ARBA00041983"/>
    </source>
</evidence>
<evidence type="ECO:0000256" key="4">
    <source>
        <dbReference type="ARBA" id="ARBA00022703"/>
    </source>
</evidence>
<dbReference type="GO" id="GO:0031965">
    <property type="term" value="C:nuclear membrane"/>
    <property type="evidence" value="ECO:0007669"/>
    <property type="project" value="UniProtKB-SubCell"/>
</dbReference>
<comment type="similarity">
    <text evidence="10">Belongs to the shisa family.</text>
</comment>
<comment type="subcellular location">
    <subcellularLocation>
        <location evidence="1">Endoplasmic reticulum membrane</location>
        <topology evidence="1">Single-pass type I membrane protein</topology>
    </subcellularLocation>
    <subcellularLocation>
        <location evidence="2">Nucleus membrane</location>
    </subcellularLocation>
</comment>
<evidence type="ECO:0000256" key="9">
    <source>
        <dbReference type="ARBA" id="ARBA00037507"/>
    </source>
</evidence>
<organism evidence="17 18">
    <name type="scientific">Tachysurus vachellii</name>
    <name type="common">Darkbarbel catfish</name>
    <name type="synonym">Pelteobagrus vachellii</name>
    <dbReference type="NCBI Taxonomy" id="175792"/>
    <lineage>
        <taxon>Eukaryota</taxon>
        <taxon>Metazoa</taxon>
        <taxon>Chordata</taxon>
        <taxon>Craniata</taxon>
        <taxon>Vertebrata</taxon>
        <taxon>Euteleostomi</taxon>
        <taxon>Actinopterygii</taxon>
        <taxon>Neopterygii</taxon>
        <taxon>Teleostei</taxon>
        <taxon>Ostariophysi</taxon>
        <taxon>Siluriformes</taxon>
        <taxon>Bagridae</taxon>
        <taxon>Tachysurus</taxon>
    </lineage>
</organism>
<keyword evidence="4" id="KW-0053">Apoptosis</keyword>
<keyword evidence="8" id="KW-0539">Nucleus</keyword>
<keyword evidence="3 14" id="KW-0812">Transmembrane</keyword>
<gene>
    <name evidence="17" type="ORF">Q7C36_020799</name>
</gene>
<evidence type="ECO:0000256" key="14">
    <source>
        <dbReference type="SAM" id="Phobius"/>
    </source>
</evidence>
<dbReference type="PANTHER" id="PTHR31395:SF14">
    <property type="entry name" value="PROTEIN SHISA-5"/>
    <property type="match status" value="1"/>
</dbReference>
<feature type="signal peptide" evidence="15">
    <location>
        <begin position="1"/>
        <end position="21"/>
    </location>
</feature>
<evidence type="ECO:0000256" key="10">
    <source>
        <dbReference type="ARBA" id="ARBA00038108"/>
    </source>
</evidence>
<keyword evidence="15" id="KW-0732">Signal</keyword>
<accession>A0AA88LR80</accession>
<evidence type="ECO:0000256" key="11">
    <source>
        <dbReference type="ARBA" id="ARBA00040441"/>
    </source>
</evidence>
<dbReference type="GO" id="GO:0005789">
    <property type="term" value="C:endoplasmic reticulum membrane"/>
    <property type="evidence" value="ECO:0007669"/>
    <property type="project" value="UniProtKB-SubCell"/>
</dbReference>
<evidence type="ECO:0000256" key="8">
    <source>
        <dbReference type="ARBA" id="ARBA00023242"/>
    </source>
</evidence>
<evidence type="ECO:0000256" key="13">
    <source>
        <dbReference type="SAM" id="MobiDB-lite"/>
    </source>
</evidence>
<feature type="transmembrane region" description="Helical" evidence="14">
    <location>
        <begin position="78"/>
        <end position="104"/>
    </location>
</feature>